<feature type="region of interest" description="Disordered" evidence="19">
    <location>
        <begin position="197"/>
        <end position="217"/>
    </location>
</feature>
<reference evidence="23 24" key="1">
    <citation type="journal article" date="2021" name="Commun. Biol.">
        <title>The genome of Shorea leprosula (Dipterocarpaceae) highlights the ecological relevance of drought in aseasonal tropical rainforests.</title>
        <authorList>
            <person name="Ng K.K.S."/>
            <person name="Kobayashi M.J."/>
            <person name="Fawcett J.A."/>
            <person name="Hatakeyama M."/>
            <person name="Paape T."/>
            <person name="Ng C.H."/>
            <person name="Ang C.C."/>
            <person name="Tnah L.H."/>
            <person name="Lee C.T."/>
            <person name="Nishiyama T."/>
            <person name="Sese J."/>
            <person name="O'Brien M.J."/>
            <person name="Copetti D."/>
            <person name="Mohd Noor M.I."/>
            <person name="Ong R.C."/>
            <person name="Putra M."/>
            <person name="Sireger I.Z."/>
            <person name="Indrioko S."/>
            <person name="Kosugi Y."/>
            <person name="Izuno A."/>
            <person name="Isagi Y."/>
            <person name="Lee S.L."/>
            <person name="Shimizu K.K."/>
        </authorList>
    </citation>
    <scope>NUCLEOTIDE SEQUENCE [LARGE SCALE GENOMIC DNA]</scope>
    <source>
        <strain evidence="23">214</strain>
    </source>
</reference>
<keyword evidence="3" id="KW-0723">Serine/threonine-protein kinase</keyword>
<comment type="catalytic activity">
    <reaction evidence="17">
        <text>L-seryl-[protein] + ATP = O-phospho-L-seryl-[protein] + ADP + H(+)</text>
        <dbReference type="Rhea" id="RHEA:17989"/>
        <dbReference type="Rhea" id="RHEA-COMP:9863"/>
        <dbReference type="Rhea" id="RHEA-COMP:11604"/>
        <dbReference type="ChEBI" id="CHEBI:15378"/>
        <dbReference type="ChEBI" id="CHEBI:29999"/>
        <dbReference type="ChEBI" id="CHEBI:30616"/>
        <dbReference type="ChEBI" id="CHEBI:83421"/>
        <dbReference type="ChEBI" id="CHEBI:456216"/>
        <dbReference type="EC" id="2.7.11.1"/>
    </reaction>
</comment>
<dbReference type="FunFam" id="1.10.510.10:FF:000060">
    <property type="entry name" value="G-type lectin S-receptor-like serine/threonine-protein kinase"/>
    <property type="match status" value="1"/>
</dbReference>
<evidence type="ECO:0000256" key="10">
    <source>
        <dbReference type="ARBA" id="ARBA00022840"/>
    </source>
</evidence>
<evidence type="ECO:0000259" key="21">
    <source>
        <dbReference type="PROSITE" id="PS50011"/>
    </source>
</evidence>
<dbReference type="GO" id="GO:0004674">
    <property type="term" value="F:protein serine/threonine kinase activity"/>
    <property type="evidence" value="ECO:0007669"/>
    <property type="project" value="UniProtKB-KW"/>
</dbReference>
<protein>
    <recommendedName>
        <fullName evidence="2">non-specific serine/threonine protein kinase</fullName>
        <ecNumber evidence="2">2.7.11.1</ecNumber>
    </recommendedName>
</protein>
<dbReference type="Proteomes" id="UP001054252">
    <property type="component" value="Unassembled WGS sequence"/>
</dbReference>
<feature type="compositionally biased region" description="Pro residues" evidence="19">
    <location>
        <begin position="197"/>
        <end position="210"/>
    </location>
</feature>
<dbReference type="GO" id="GO:0005524">
    <property type="term" value="F:ATP binding"/>
    <property type="evidence" value="ECO:0007669"/>
    <property type="project" value="UniProtKB-UniRule"/>
</dbReference>
<keyword evidence="7" id="KW-0677">Repeat</keyword>
<feature type="domain" description="Gnk2-homologous" evidence="22">
    <location>
        <begin position="81"/>
        <end position="188"/>
    </location>
</feature>
<evidence type="ECO:0000256" key="5">
    <source>
        <dbReference type="ARBA" id="ARBA00022692"/>
    </source>
</evidence>
<dbReference type="InterPro" id="IPR008271">
    <property type="entry name" value="Ser/Thr_kinase_AS"/>
</dbReference>
<evidence type="ECO:0000256" key="12">
    <source>
        <dbReference type="ARBA" id="ARBA00023136"/>
    </source>
</evidence>
<name>A0AAV5LXT0_9ROSI</name>
<evidence type="ECO:0000256" key="8">
    <source>
        <dbReference type="ARBA" id="ARBA00022741"/>
    </source>
</evidence>
<feature type="domain" description="Protein kinase" evidence="21">
    <location>
        <begin position="304"/>
        <end position="589"/>
    </location>
</feature>
<accession>A0AAV5LXT0</accession>
<feature type="binding site" evidence="18">
    <location>
        <position position="332"/>
    </location>
    <ligand>
        <name>ATP</name>
        <dbReference type="ChEBI" id="CHEBI:30616"/>
    </ligand>
</feature>
<evidence type="ECO:0000259" key="22">
    <source>
        <dbReference type="PROSITE" id="PS51473"/>
    </source>
</evidence>
<dbReference type="GO" id="GO:0005886">
    <property type="term" value="C:plasma membrane"/>
    <property type="evidence" value="ECO:0007669"/>
    <property type="project" value="TreeGrafter"/>
</dbReference>
<dbReference type="CDD" id="cd23509">
    <property type="entry name" value="Gnk2-like"/>
    <property type="match status" value="2"/>
</dbReference>
<evidence type="ECO:0000256" key="1">
    <source>
        <dbReference type="ARBA" id="ARBA00004167"/>
    </source>
</evidence>
<comment type="caution">
    <text evidence="23">The sequence shown here is derived from an EMBL/GenBank/DDBJ whole genome shotgun (WGS) entry which is preliminary data.</text>
</comment>
<keyword evidence="5 20" id="KW-0812">Transmembrane</keyword>
<dbReference type="SMART" id="SM00220">
    <property type="entry name" value="S_TKc"/>
    <property type="match status" value="1"/>
</dbReference>
<keyword evidence="12 20" id="KW-0472">Membrane</keyword>
<dbReference type="Pfam" id="PF11883">
    <property type="entry name" value="DUF3403"/>
    <property type="match status" value="1"/>
</dbReference>
<dbReference type="InterPro" id="IPR017441">
    <property type="entry name" value="Protein_kinase_ATP_BS"/>
</dbReference>
<keyword evidence="14" id="KW-0675">Receptor</keyword>
<dbReference type="Gene3D" id="3.30.200.20">
    <property type="entry name" value="Phosphorylase Kinase, domain 1"/>
    <property type="match status" value="1"/>
</dbReference>
<dbReference type="PROSITE" id="PS00108">
    <property type="entry name" value="PROTEIN_KINASE_ST"/>
    <property type="match status" value="1"/>
</dbReference>
<keyword evidence="15" id="KW-0325">Glycoprotein</keyword>
<keyword evidence="11 20" id="KW-1133">Transmembrane helix</keyword>
<evidence type="ECO:0000256" key="14">
    <source>
        <dbReference type="ARBA" id="ARBA00023170"/>
    </source>
</evidence>
<dbReference type="AlphaFoldDB" id="A0AAV5LXT0"/>
<evidence type="ECO:0000256" key="6">
    <source>
        <dbReference type="ARBA" id="ARBA00022729"/>
    </source>
</evidence>
<dbReference type="PROSITE" id="PS50011">
    <property type="entry name" value="PROTEIN_KINASE_DOM"/>
    <property type="match status" value="1"/>
</dbReference>
<comment type="subcellular location">
    <subcellularLocation>
        <location evidence="1">Membrane</location>
        <topology evidence="1">Single-pass membrane protein</topology>
    </subcellularLocation>
</comment>
<dbReference type="FunFam" id="3.30.200.20:FF:000195">
    <property type="entry name" value="G-type lectin S-receptor-like serine/threonine-protein kinase"/>
    <property type="match status" value="1"/>
</dbReference>
<evidence type="ECO:0000256" key="7">
    <source>
        <dbReference type="ARBA" id="ARBA00022737"/>
    </source>
</evidence>
<dbReference type="PANTHER" id="PTHR27002">
    <property type="entry name" value="RECEPTOR-LIKE SERINE/THREONINE-PROTEIN KINASE SD1-8"/>
    <property type="match status" value="1"/>
</dbReference>
<dbReference type="InterPro" id="IPR002902">
    <property type="entry name" value="GNK2"/>
</dbReference>
<evidence type="ECO:0000256" key="11">
    <source>
        <dbReference type="ARBA" id="ARBA00022989"/>
    </source>
</evidence>
<dbReference type="InterPro" id="IPR000719">
    <property type="entry name" value="Prot_kinase_dom"/>
</dbReference>
<evidence type="ECO:0000256" key="15">
    <source>
        <dbReference type="ARBA" id="ARBA00023180"/>
    </source>
</evidence>
<evidence type="ECO:0000256" key="18">
    <source>
        <dbReference type="PROSITE-ProRule" id="PRU10141"/>
    </source>
</evidence>
<keyword evidence="9" id="KW-0418">Kinase</keyword>
<evidence type="ECO:0000256" key="3">
    <source>
        <dbReference type="ARBA" id="ARBA00022527"/>
    </source>
</evidence>
<evidence type="ECO:0000256" key="13">
    <source>
        <dbReference type="ARBA" id="ARBA00023157"/>
    </source>
</evidence>
<keyword evidence="10 18" id="KW-0067">ATP-binding</keyword>
<dbReference type="PROSITE" id="PS00107">
    <property type="entry name" value="PROTEIN_KINASE_ATP"/>
    <property type="match status" value="1"/>
</dbReference>
<evidence type="ECO:0000313" key="24">
    <source>
        <dbReference type="Proteomes" id="UP001054252"/>
    </source>
</evidence>
<dbReference type="InterPro" id="IPR021820">
    <property type="entry name" value="S-locus_recpt_kinase_C"/>
</dbReference>
<evidence type="ECO:0000256" key="19">
    <source>
        <dbReference type="SAM" id="MobiDB-lite"/>
    </source>
</evidence>
<evidence type="ECO:0000256" key="16">
    <source>
        <dbReference type="ARBA" id="ARBA00047899"/>
    </source>
</evidence>
<keyword evidence="8 18" id="KW-0547">Nucleotide-binding</keyword>
<feature type="transmembrane region" description="Helical" evidence="20">
    <location>
        <begin position="222"/>
        <end position="242"/>
    </location>
</feature>
<dbReference type="SUPFAM" id="SSF56112">
    <property type="entry name" value="Protein kinase-like (PK-like)"/>
    <property type="match status" value="1"/>
</dbReference>
<dbReference type="Gene3D" id="1.10.510.10">
    <property type="entry name" value="Transferase(Phosphotransferase) domain 1"/>
    <property type="match status" value="1"/>
</dbReference>
<keyword evidence="24" id="KW-1185">Reference proteome</keyword>
<evidence type="ECO:0000256" key="4">
    <source>
        <dbReference type="ARBA" id="ARBA00022679"/>
    </source>
</evidence>
<dbReference type="InterPro" id="IPR011009">
    <property type="entry name" value="Kinase-like_dom_sf"/>
</dbReference>
<dbReference type="Gene3D" id="3.30.430.20">
    <property type="entry name" value="Gnk2 domain, C-X8-C-X2-C motif"/>
    <property type="match status" value="2"/>
</dbReference>
<dbReference type="PANTHER" id="PTHR27002:SF814">
    <property type="entry name" value="CYSTEINE-RICH RECEPTOR-LIKE PROTEIN KINASE 10"/>
    <property type="match status" value="1"/>
</dbReference>
<gene>
    <name evidence="23" type="ORF">SLEP1_g49734</name>
</gene>
<evidence type="ECO:0000256" key="20">
    <source>
        <dbReference type="SAM" id="Phobius"/>
    </source>
</evidence>
<comment type="catalytic activity">
    <reaction evidence="16">
        <text>L-threonyl-[protein] + ATP = O-phospho-L-threonyl-[protein] + ADP + H(+)</text>
        <dbReference type="Rhea" id="RHEA:46608"/>
        <dbReference type="Rhea" id="RHEA-COMP:11060"/>
        <dbReference type="Rhea" id="RHEA-COMP:11605"/>
        <dbReference type="ChEBI" id="CHEBI:15378"/>
        <dbReference type="ChEBI" id="CHEBI:30013"/>
        <dbReference type="ChEBI" id="CHEBI:30616"/>
        <dbReference type="ChEBI" id="CHEBI:61977"/>
        <dbReference type="ChEBI" id="CHEBI:456216"/>
        <dbReference type="EC" id="2.7.11.1"/>
    </reaction>
</comment>
<keyword evidence="13" id="KW-1015">Disulfide bond</keyword>
<keyword evidence="6" id="KW-0732">Signal</keyword>
<dbReference type="InterPro" id="IPR038408">
    <property type="entry name" value="GNK2_sf"/>
</dbReference>
<keyword evidence="4" id="KW-0808">Transferase</keyword>
<evidence type="ECO:0000256" key="9">
    <source>
        <dbReference type="ARBA" id="ARBA00022777"/>
    </source>
</evidence>
<dbReference type="InterPro" id="IPR001245">
    <property type="entry name" value="Ser-Thr/Tyr_kinase_cat_dom"/>
</dbReference>
<dbReference type="Pfam" id="PF07714">
    <property type="entry name" value="PK_Tyr_Ser-Thr"/>
    <property type="match status" value="1"/>
</dbReference>
<organism evidence="23 24">
    <name type="scientific">Rubroshorea leprosula</name>
    <dbReference type="NCBI Taxonomy" id="152421"/>
    <lineage>
        <taxon>Eukaryota</taxon>
        <taxon>Viridiplantae</taxon>
        <taxon>Streptophyta</taxon>
        <taxon>Embryophyta</taxon>
        <taxon>Tracheophyta</taxon>
        <taxon>Spermatophyta</taxon>
        <taxon>Magnoliopsida</taxon>
        <taxon>eudicotyledons</taxon>
        <taxon>Gunneridae</taxon>
        <taxon>Pentapetalae</taxon>
        <taxon>rosids</taxon>
        <taxon>malvids</taxon>
        <taxon>Malvales</taxon>
        <taxon>Dipterocarpaceae</taxon>
        <taxon>Rubroshorea</taxon>
    </lineage>
</organism>
<dbReference type="Pfam" id="PF01657">
    <property type="entry name" value="Stress-antifung"/>
    <property type="match status" value="2"/>
</dbReference>
<evidence type="ECO:0000313" key="23">
    <source>
        <dbReference type="EMBL" id="GKV42323.1"/>
    </source>
</evidence>
<dbReference type="PROSITE" id="PS51473">
    <property type="entry name" value="GNK2"/>
    <property type="match status" value="2"/>
</dbReference>
<sequence>MEVFSSKSSQYTFYNDSFRGVYGLFLCRGDVDSSTCQSCINHASVDLPKTCSSYRGGVIWYEKCLLRYSNTDFFGEITFDPDSYIYMRNLEDNTSPEDDSAVLNLLKEAIERAAQNSSKLYGTQEGVVPSNVSRNIYVLVQCTRDLNRSSCYSCLKEITDQLPSCCLGWAGWRFLTPSCLARFDEYVFYSGAPQPAPAAPQPAPAAPPTPDRGNGERRTKKVVIISVSSLAAALAFILAGFLCFSFCRKGLKGGGASGEILSRNSQGPNQRRIVETGKTSTSKVELREVPLFKFVELATSTNNFNSTNLLGQGGFGSVYRGTLQNGQEIAVKRLSRASGQGVDEFKNEVLVISNLQHRNLVRLLGCCVEGEEKILVYEYMPNNSLDTFLFDLLKKELLDWRKRFNIIEGISQGLIYLHRHSRLRIIHRDLKASNILLDEKLQPRISDFGLARIFGDSEDQANTKRVVGTYGYMPPEYAMEGLFSEKSDVYSYGVLLLEIVSGRRNSGFYNDEHLSLVGYAWKLWNEGNILALVDNMVADPSHDEEVLRCIHVGLLCVQEFAKDRPKMSTVISMLNSEIVDLPRPKQPAFILRQNNASDAESAAQHDQQRCSLNHVTLSTVEGR</sequence>
<evidence type="ECO:0000256" key="17">
    <source>
        <dbReference type="ARBA" id="ARBA00048679"/>
    </source>
</evidence>
<dbReference type="EC" id="2.7.11.1" evidence="2"/>
<dbReference type="CDD" id="cd14066">
    <property type="entry name" value="STKc_IRAK"/>
    <property type="match status" value="1"/>
</dbReference>
<evidence type="ECO:0000256" key="2">
    <source>
        <dbReference type="ARBA" id="ARBA00012513"/>
    </source>
</evidence>
<dbReference type="EMBL" id="BPVZ01000157">
    <property type="protein sequence ID" value="GKV42323.1"/>
    <property type="molecule type" value="Genomic_DNA"/>
</dbReference>
<proteinExistence type="predicted"/>
<feature type="domain" description="Gnk2-homologous" evidence="22">
    <location>
        <begin position="1"/>
        <end position="73"/>
    </location>
</feature>